<accession>A0ABU6IKI9</accession>
<dbReference type="InterPro" id="IPR019546">
    <property type="entry name" value="TAT_signal_bac_arc"/>
</dbReference>
<evidence type="ECO:0000259" key="6">
    <source>
        <dbReference type="Pfam" id="PF00890"/>
    </source>
</evidence>
<dbReference type="InterPro" id="IPR003953">
    <property type="entry name" value="FAD-dep_OxRdtase_2_FAD-bd"/>
</dbReference>
<protein>
    <submittedName>
        <fullName evidence="7">FAD-dependent oxidoreductase</fullName>
    </submittedName>
</protein>
<organism evidence="7 8">
    <name type="scientific">Adlercreutzia wanghongyangiae</name>
    <dbReference type="NCBI Taxonomy" id="3111451"/>
    <lineage>
        <taxon>Bacteria</taxon>
        <taxon>Bacillati</taxon>
        <taxon>Actinomycetota</taxon>
        <taxon>Coriobacteriia</taxon>
        <taxon>Eggerthellales</taxon>
        <taxon>Eggerthellaceae</taxon>
        <taxon>Adlercreutzia</taxon>
    </lineage>
</organism>
<dbReference type="Proteomes" id="UP001349994">
    <property type="component" value="Unassembled WGS sequence"/>
</dbReference>
<dbReference type="Gene3D" id="3.90.700.10">
    <property type="entry name" value="Succinate dehydrogenase/fumarate reductase flavoprotein, catalytic domain"/>
    <property type="match status" value="1"/>
</dbReference>
<proteinExistence type="predicted"/>
<sequence>MNLSRRNFLKGAAFGTAGLGAASAAFLTGCAPQTPTEADLAETGASTSSDYPVQVLGAMDEAAETFEGDVVVLGCGPGGIACATRLAEEGARVLVVEKTTTVGGTGLVCSGNCYISLNSQYQQDQGLEADIPAFYKEWLEAVHYHCDHEVLSTYLRNCGRVVDWLLGYGFGFHMKETPATNGLTGFAYRISQPAKDSGNRQEVYGKMMDLVAQAGGAFHGECTGTELIVDDEGTVVGLRADRNGETVDFMAKAVVIASGGYGANREMIDQYAKNPLLGRDPVLNNGEGARMAWAAGAKQPWNLGALCVDTLYPIDADHVSYPGGVQALGNVMQDAGKARMHVNQLGRRFHSEDAFCWVPTYGGTNAVACDEPYLFVIADQAALDALKDSDETVDDAYLESMTALGVLFAGDTPEALAEAVGWDPAVFSEEFSHYNELCAQGEDPVFFKTAQHLVPYGAGPYYAVRMAPTPFGTCGDLNVTPRMEVRGVEPGSTVKGLYAVGTETVGTMHNDYYWALGQTVGWAHTSGVLAAEEIAANVLS</sequence>
<keyword evidence="3" id="KW-0274">FAD</keyword>
<reference evidence="7 8" key="1">
    <citation type="submission" date="2024-01" db="EMBL/GenBank/DDBJ databases">
        <title>novel species in genus Adlercreutzia.</title>
        <authorList>
            <person name="Liu X."/>
        </authorList>
    </citation>
    <scope>NUCLEOTIDE SEQUENCE [LARGE SCALE GENOMIC DNA]</scope>
    <source>
        <strain evidence="7 8">R7</strain>
    </source>
</reference>
<dbReference type="PROSITE" id="PS51318">
    <property type="entry name" value="TAT"/>
    <property type="match status" value="1"/>
</dbReference>
<dbReference type="PANTHER" id="PTHR43400:SF7">
    <property type="entry name" value="FAD-DEPENDENT OXIDOREDUCTASE 2 FAD BINDING DOMAIN-CONTAINING PROTEIN"/>
    <property type="match status" value="1"/>
</dbReference>
<feature type="signal peptide" evidence="5">
    <location>
        <begin position="1"/>
        <end position="24"/>
    </location>
</feature>
<dbReference type="Pfam" id="PF00890">
    <property type="entry name" value="FAD_binding_2"/>
    <property type="match status" value="1"/>
</dbReference>
<comment type="caution">
    <text evidence="7">The sequence shown here is derived from an EMBL/GenBank/DDBJ whole genome shotgun (WGS) entry which is preliminary data.</text>
</comment>
<dbReference type="NCBIfam" id="TIGR01409">
    <property type="entry name" value="TAT_signal_seq"/>
    <property type="match status" value="1"/>
</dbReference>
<feature type="domain" description="FAD-dependent oxidoreductase 2 FAD-binding" evidence="6">
    <location>
        <begin position="69"/>
        <end position="509"/>
    </location>
</feature>
<dbReference type="PRINTS" id="PR00411">
    <property type="entry name" value="PNDRDTASEI"/>
</dbReference>
<dbReference type="InterPro" id="IPR050315">
    <property type="entry name" value="FAD-oxidoreductase_2"/>
</dbReference>
<keyword evidence="8" id="KW-1185">Reference proteome</keyword>
<evidence type="ECO:0000256" key="4">
    <source>
        <dbReference type="ARBA" id="ARBA00023002"/>
    </source>
</evidence>
<dbReference type="RefSeq" id="WP_338211533.1">
    <property type="nucleotide sequence ID" value="NZ_JAYMFF010000027.1"/>
</dbReference>
<dbReference type="InterPro" id="IPR027477">
    <property type="entry name" value="Succ_DH/fumarate_Rdtase_cat_sf"/>
</dbReference>
<evidence type="ECO:0000313" key="7">
    <source>
        <dbReference type="EMBL" id="MEC4176966.1"/>
    </source>
</evidence>
<dbReference type="Gene3D" id="3.50.50.60">
    <property type="entry name" value="FAD/NAD(P)-binding domain"/>
    <property type="match status" value="1"/>
</dbReference>
<evidence type="ECO:0000256" key="2">
    <source>
        <dbReference type="ARBA" id="ARBA00022630"/>
    </source>
</evidence>
<dbReference type="SUPFAM" id="SSF51905">
    <property type="entry name" value="FAD/NAD(P)-binding domain"/>
    <property type="match status" value="1"/>
</dbReference>
<keyword evidence="5" id="KW-0732">Signal</keyword>
<name>A0ABU6IKI9_9ACTN</name>
<dbReference type="SUPFAM" id="SSF56425">
    <property type="entry name" value="Succinate dehydrogenase/fumarate reductase flavoprotein, catalytic domain"/>
    <property type="match status" value="1"/>
</dbReference>
<comment type="cofactor">
    <cofactor evidence="1">
        <name>FAD</name>
        <dbReference type="ChEBI" id="CHEBI:57692"/>
    </cofactor>
</comment>
<dbReference type="InterPro" id="IPR036188">
    <property type="entry name" value="FAD/NAD-bd_sf"/>
</dbReference>
<evidence type="ECO:0000256" key="1">
    <source>
        <dbReference type="ARBA" id="ARBA00001974"/>
    </source>
</evidence>
<dbReference type="PROSITE" id="PS51257">
    <property type="entry name" value="PROKAR_LIPOPROTEIN"/>
    <property type="match status" value="1"/>
</dbReference>
<dbReference type="InterPro" id="IPR006311">
    <property type="entry name" value="TAT_signal"/>
</dbReference>
<evidence type="ECO:0000313" key="8">
    <source>
        <dbReference type="Proteomes" id="UP001349994"/>
    </source>
</evidence>
<keyword evidence="2" id="KW-0285">Flavoprotein</keyword>
<keyword evidence="4" id="KW-0560">Oxidoreductase</keyword>
<gene>
    <name evidence="7" type="ORF">VIN30_10950</name>
</gene>
<evidence type="ECO:0000256" key="5">
    <source>
        <dbReference type="SAM" id="SignalP"/>
    </source>
</evidence>
<dbReference type="PANTHER" id="PTHR43400">
    <property type="entry name" value="FUMARATE REDUCTASE"/>
    <property type="match status" value="1"/>
</dbReference>
<feature type="chain" id="PRO_5045412329" evidence="5">
    <location>
        <begin position="25"/>
        <end position="540"/>
    </location>
</feature>
<dbReference type="EMBL" id="JAYMFF010000027">
    <property type="protein sequence ID" value="MEC4176966.1"/>
    <property type="molecule type" value="Genomic_DNA"/>
</dbReference>
<evidence type="ECO:0000256" key="3">
    <source>
        <dbReference type="ARBA" id="ARBA00022827"/>
    </source>
</evidence>